<gene>
    <name evidence="7" type="ORF">METZ01_LOCUS130789</name>
</gene>
<accession>A0A381YLN5</accession>
<keyword evidence="1" id="KW-0436">Ligase</keyword>
<evidence type="ECO:0000313" key="7">
    <source>
        <dbReference type="EMBL" id="SVA77935.1"/>
    </source>
</evidence>
<proteinExistence type="predicted"/>
<dbReference type="SUPFAM" id="SSF52317">
    <property type="entry name" value="Class I glutamine amidotransferase-like"/>
    <property type="match status" value="1"/>
</dbReference>
<feature type="domain" description="Glutamine amidotransferase" evidence="6">
    <location>
        <begin position="3"/>
        <end position="132"/>
    </location>
</feature>
<dbReference type="GO" id="GO:0005524">
    <property type="term" value="F:ATP binding"/>
    <property type="evidence" value="ECO:0007669"/>
    <property type="project" value="UniProtKB-KW"/>
</dbReference>
<dbReference type="Gene3D" id="3.40.50.880">
    <property type="match status" value="1"/>
</dbReference>
<evidence type="ECO:0000256" key="5">
    <source>
        <dbReference type="ARBA" id="ARBA00022840"/>
    </source>
</evidence>
<evidence type="ECO:0000256" key="3">
    <source>
        <dbReference type="ARBA" id="ARBA00022749"/>
    </source>
</evidence>
<keyword evidence="3" id="KW-0332">GMP biosynthesis</keyword>
<reference evidence="7" key="1">
    <citation type="submission" date="2018-05" db="EMBL/GenBank/DDBJ databases">
        <authorList>
            <person name="Lanie J.A."/>
            <person name="Ng W.-L."/>
            <person name="Kazmierczak K.M."/>
            <person name="Andrzejewski T.M."/>
            <person name="Davidsen T.M."/>
            <person name="Wayne K.J."/>
            <person name="Tettelin H."/>
            <person name="Glass J.I."/>
            <person name="Rusch D."/>
            <person name="Podicherti R."/>
            <person name="Tsui H.-C.T."/>
            <person name="Winkler M.E."/>
        </authorList>
    </citation>
    <scope>NUCLEOTIDE SEQUENCE</scope>
</reference>
<dbReference type="PROSITE" id="PS51273">
    <property type="entry name" value="GATASE_TYPE_1"/>
    <property type="match status" value="1"/>
</dbReference>
<evidence type="ECO:0000256" key="2">
    <source>
        <dbReference type="ARBA" id="ARBA00022741"/>
    </source>
</evidence>
<name>A0A381YLN5_9ZZZZ</name>
<keyword evidence="4" id="KW-0658">Purine biosynthesis</keyword>
<keyword evidence="2" id="KW-0547">Nucleotide-binding</keyword>
<evidence type="ECO:0000256" key="1">
    <source>
        <dbReference type="ARBA" id="ARBA00022598"/>
    </source>
</evidence>
<dbReference type="InterPro" id="IPR017926">
    <property type="entry name" value="GATASE"/>
</dbReference>
<evidence type="ECO:0000256" key="4">
    <source>
        <dbReference type="ARBA" id="ARBA00022755"/>
    </source>
</evidence>
<dbReference type="InterPro" id="IPR029062">
    <property type="entry name" value="Class_I_gatase-like"/>
</dbReference>
<dbReference type="GO" id="GO:0003921">
    <property type="term" value="F:GMP synthase activity"/>
    <property type="evidence" value="ECO:0007669"/>
    <property type="project" value="TreeGrafter"/>
</dbReference>
<dbReference type="AlphaFoldDB" id="A0A381YLN5"/>
<sequence>VAVLDFGSQYTQLIARRIREQNVYSEILPHTITAGELKLKNVPAIILSGGPSSVYDKNAPQIDSSILNMGIPILGICYGLQLLITHNGGNVTHKGQGEYGSAKIRKVDESPLLKKIENESQVWMSHGDEIDSL</sequence>
<dbReference type="PANTHER" id="PTHR11922:SF2">
    <property type="entry name" value="GMP SYNTHASE [GLUTAMINE-HYDROLYZING]"/>
    <property type="match status" value="1"/>
</dbReference>
<keyword evidence="5" id="KW-0067">ATP-binding</keyword>
<evidence type="ECO:0000259" key="6">
    <source>
        <dbReference type="Pfam" id="PF00117"/>
    </source>
</evidence>
<dbReference type="PRINTS" id="PR00099">
    <property type="entry name" value="CPSGATASE"/>
</dbReference>
<organism evidence="7">
    <name type="scientific">marine metagenome</name>
    <dbReference type="NCBI Taxonomy" id="408172"/>
    <lineage>
        <taxon>unclassified sequences</taxon>
        <taxon>metagenomes</taxon>
        <taxon>ecological metagenomes</taxon>
    </lineage>
</organism>
<feature type="non-terminal residue" evidence="7">
    <location>
        <position position="133"/>
    </location>
</feature>
<dbReference type="GO" id="GO:0005829">
    <property type="term" value="C:cytosol"/>
    <property type="evidence" value="ECO:0007669"/>
    <property type="project" value="TreeGrafter"/>
</dbReference>
<dbReference type="Pfam" id="PF00117">
    <property type="entry name" value="GATase"/>
    <property type="match status" value="1"/>
</dbReference>
<dbReference type="PANTHER" id="PTHR11922">
    <property type="entry name" value="GMP SYNTHASE-RELATED"/>
    <property type="match status" value="1"/>
</dbReference>
<feature type="non-terminal residue" evidence="7">
    <location>
        <position position="1"/>
    </location>
</feature>
<dbReference type="EMBL" id="UINC01018534">
    <property type="protein sequence ID" value="SVA77935.1"/>
    <property type="molecule type" value="Genomic_DNA"/>
</dbReference>
<protein>
    <recommendedName>
        <fullName evidence="6">Glutamine amidotransferase domain-containing protein</fullName>
    </recommendedName>
</protein>